<dbReference type="PANTHER" id="PTHR16026:SF0">
    <property type="entry name" value="CARTILAGE ACIDIC PROTEIN 1"/>
    <property type="match status" value="1"/>
</dbReference>
<dbReference type="RefSeq" id="WP_111293207.1">
    <property type="nucleotide sequence ID" value="NZ_QKZV01000001.1"/>
</dbReference>
<dbReference type="AlphaFoldDB" id="A0A2W7SFQ1"/>
<accession>A0A2W7SFQ1</accession>
<name>A0A2W7SFQ1_9BACT</name>
<evidence type="ECO:0000256" key="1">
    <source>
        <dbReference type="ARBA" id="ARBA00022729"/>
    </source>
</evidence>
<gene>
    <name evidence="3" type="ORF">LX80_00239</name>
</gene>
<dbReference type="OrthoDB" id="600363at2"/>
<keyword evidence="4" id="KW-1185">Reference proteome</keyword>
<dbReference type="Pfam" id="PF07593">
    <property type="entry name" value="UnbV_ASPIC"/>
    <property type="match status" value="1"/>
</dbReference>
<keyword evidence="1" id="KW-0732">Signal</keyword>
<feature type="domain" description="ASPIC/UnbV" evidence="2">
    <location>
        <begin position="533"/>
        <end position="600"/>
    </location>
</feature>
<evidence type="ECO:0000313" key="4">
    <source>
        <dbReference type="Proteomes" id="UP000249720"/>
    </source>
</evidence>
<dbReference type="Pfam" id="PF13517">
    <property type="entry name" value="FG-GAP_3"/>
    <property type="match status" value="4"/>
</dbReference>
<dbReference type="Proteomes" id="UP000249720">
    <property type="component" value="Unassembled WGS sequence"/>
</dbReference>
<evidence type="ECO:0000259" key="2">
    <source>
        <dbReference type="Pfam" id="PF07593"/>
    </source>
</evidence>
<dbReference type="Gene3D" id="2.130.10.130">
    <property type="entry name" value="Integrin alpha, N-terminal"/>
    <property type="match status" value="3"/>
</dbReference>
<sequence length="1192" mass="133490">MRKLFYLLSIIVLVGQYACKKTHTLFVQMDVKQTGIDFSNTIVENDSINSVDLENVYNGGGVGVGDFNNDGLPDLYFTGNLVSNKLYLNKGNFSFKDITNEAGVTGNGRWCRGVAVVDINNDGWLDIYVCATLMKDPEKRRNLLYINQGADKNGVPHFKEMAKEYGLDDTAHSTQAAFFDYDNDGDLDVYIVNNEINKDKYPDGFHVILKNGENPSTGKLYRNDWNDSLHHPFFTDVSKQAGIQTEGYGHSVAIADFNNDGWKDIYVSNDFVTNDLLWINNHNGTFTNQLSHYFKHTAANAMGCDVADMNNDGLPDVVTLDMNPQDNYRKKMMMNANNYQRYQNSDKYGYNYQYVRNVLQLNQGYRVATNDSIGDPIFSDVAYYAGMAETDWSWTPLLADFDNDGKRDIIITNGFPKDVTDHDFIAYRTEAYLLASKKDLLAQIPVVKIHNYAFKNIGETKFENVTDKWGFQMPTFSNGAVYVDLDNDGDLDVVINNINQKALVYKNNIRETDSLNSHFLDVVFKGGKNNVNGVGASATIYYNNGEQQIWENAPYRGYLSSVQTRAHFGLGNLNNIDSLKIIWPNHFQQTILKPAINQQLVVDEKNATVPVTYGHPYIAQNALFKNITDSVHLNYMHQEHDFIDFNIQKLLPHKYSEYGPAMAVGDIDGNGLDDIVVGGAYKYSETILFQQKNGQFIQKNLLSDAAAANKVAEDMGLLLFDADGDGDLDLYIASGGYENTPNTSAYQDRLYMNDGKGNFTLDSLALPQNFTSKSCVRAFDYDGDGKLDLFIAGRVDPWHYPKPVSSIILHNESSNGKVYFRDVTKTVAPDLNNIGMVSDAIITDYNNDGKPDIVLAGEWMPITFFENKNGTFKNVTTQTGVQNNLGWWNSIVPGDFNNDGYTDYIVSNLGLNSYYKATQQYPMHVTAGDFDNNGSYDAFVSLYLPDSTGKMLEYPALTRDDAIKQMIIMKMRFKNYKSYATATMDQILNPEERKNALRLTANYMQSVVLMNNGKGGFSCVPLPMQAQLSALNGMIVDDFDGDGNLDVFFNTNDYGTEVGTGRYDALNGLLLKGNGNGNFNAMNMLQSGIFIPGNGKALVKLRNAENKYLVAASQNRGQLLLFAANHSFQNIPLLPNDVYAMVYFKNGHKQKIECNYGASFLSQSARFISVGGWVQSVNVYQNNGSHRTITFK</sequence>
<protein>
    <submittedName>
        <fullName evidence="3">VCBS repeat protein</fullName>
    </submittedName>
</protein>
<organism evidence="3 4">
    <name type="scientific">Hydrotalea sandarakina</name>
    <dbReference type="NCBI Taxonomy" id="1004304"/>
    <lineage>
        <taxon>Bacteria</taxon>
        <taxon>Pseudomonadati</taxon>
        <taxon>Bacteroidota</taxon>
        <taxon>Chitinophagia</taxon>
        <taxon>Chitinophagales</taxon>
        <taxon>Chitinophagaceae</taxon>
        <taxon>Hydrotalea</taxon>
    </lineage>
</organism>
<reference evidence="3 4" key="1">
    <citation type="submission" date="2018-06" db="EMBL/GenBank/DDBJ databases">
        <title>Genomic Encyclopedia of Archaeal and Bacterial Type Strains, Phase II (KMG-II): from individual species to whole genera.</title>
        <authorList>
            <person name="Goeker M."/>
        </authorList>
    </citation>
    <scope>NUCLEOTIDE SEQUENCE [LARGE SCALE GENOMIC DNA]</scope>
    <source>
        <strain evidence="3 4">DSM 23241</strain>
    </source>
</reference>
<dbReference type="PANTHER" id="PTHR16026">
    <property type="entry name" value="CARTILAGE ACIDIC PROTEIN 1"/>
    <property type="match status" value="1"/>
</dbReference>
<dbReference type="EMBL" id="QKZV01000001">
    <property type="protein sequence ID" value="PZX65747.1"/>
    <property type="molecule type" value="Genomic_DNA"/>
</dbReference>
<dbReference type="InterPro" id="IPR028994">
    <property type="entry name" value="Integrin_alpha_N"/>
</dbReference>
<comment type="caution">
    <text evidence="3">The sequence shown here is derived from an EMBL/GenBank/DDBJ whole genome shotgun (WGS) entry which is preliminary data.</text>
</comment>
<proteinExistence type="predicted"/>
<dbReference type="InterPro" id="IPR027039">
    <property type="entry name" value="Crtac1"/>
</dbReference>
<dbReference type="InterPro" id="IPR013517">
    <property type="entry name" value="FG-GAP"/>
</dbReference>
<dbReference type="SUPFAM" id="SSF69318">
    <property type="entry name" value="Integrin alpha N-terminal domain"/>
    <property type="match status" value="3"/>
</dbReference>
<dbReference type="InterPro" id="IPR011519">
    <property type="entry name" value="UnbV_ASPIC"/>
</dbReference>
<evidence type="ECO:0000313" key="3">
    <source>
        <dbReference type="EMBL" id="PZX65747.1"/>
    </source>
</evidence>